<dbReference type="AlphaFoldDB" id="A0A0W8FKC1"/>
<protein>
    <submittedName>
        <fullName evidence="1">Uncharacterized protein</fullName>
    </submittedName>
</protein>
<evidence type="ECO:0000313" key="1">
    <source>
        <dbReference type="EMBL" id="KUG20755.1"/>
    </source>
</evidence>
<reference evidence="1" key="1">
    <citation type="journal article" date="2015" name="Proc. Natl. Acad. Sci. U.S.A.">
        <title>Networks of energetic and metabolic interactions define dynamics in microbial communities.</title>
        <authorList>
            <person name="Embree M."/>
            <person name="Liu J.K."/>
            <person name="Al-Bassam M.M."/>
            <person name="Zengler K."/>
        </authorList>
    </citation>
    <scope>NUCLEOTIDE SEQUENCE</scope>
</reference>
<organism evidence="1">
    <name type="scientific">hydrocarbon metagenome</name>
    <dbReference type="NCBI Taxonomy" id="938273"/>
    <lineage>
        <taxon>unclassified sequences</taxon>
        <taxon>metagenomes</taxon>
        <taxon>ecological metagenomes</taxon>
    </lineage>
</organism>
<comment type="caution">
    <text evidence="1">The sequence shown here is derived from an EMBL/GenBank/DDBJ whole genome shotgun (WGS) entry which is preliminary data.</text>
</comment>
<accession>A0A0W8FKC1</accession>
<sequence length="61" mass="6896">MRPASRHRPITAVMRAGRRRGRAGSGFHTIQDLLYKEEHNNIGAADVIRRETAPVSEIMQI</sequence>
<proteinExistence type="predicted"/>
<gene>
    <name evidence="1" type="ORF">ASZ90_009499</name>
</gene>
<name>A0A0W8FKC1_9ZZZZ</name>
<dbReference type="EMBL" id="LNQE01001146">
    <property type="protein sequence ID" value="KUG20755.1"/>
    <property type="molecule type" value="Genomic_DNA"/>
</dbReference>